<evidence type="ECO:0000256" key="4">
    <source>
        <dbReference type="SAM" id="SignalP"/>
    </source>
</evidence>
<dbReference type="InterPro" id="IPR032675">
    <property type="entry name" value="LRR_dom_sf"/>
</dbReference>
<keyword evidence="2 4" id="KW-0732">Signal</keyword>
<dbReference type="InterPro" id="IPR050541">
    <property type="entry name" value="LRR_TM_domain-containing"/>
</dbReference>
<dbReference type="SUPFAM" id="SSF52058">
    <property type="entry name" value="L domain-like"/>
    <property type="match status" value="1"/>
</dbReference>
<dbReference type="GO" id="GO:0005886">
    <property type="term" value="C:plasma membrane"/>
    <property type="evidence" value="ECO:0007669"/>
    <property type="project" value="TreeGrafter"/>
</dbReference>
<dbReference type="Gene3D" id="3.80.10.10">
    <property type="entry name" value="Ribonuclease Inhibitor"/>
    <property type="match status" value="3"/>
</dbReference>
<evidence type="ECO:0000256" key="3">
    <source>
        <dbReference type="ARBA" id="ARBA00022737"/>
    </source>
</evidence>
<gene>
    <name evidence="5" type="ORF">PoB_001088400</name>
</gene>
<evidence type="ECO:0000256" key="2">
    <source>
        <dbReference type="ARBA" id="ARBA00022729"/>
    </source>
</evidence>
<dbReference type="Proteomes" id="UP000735302">
    <property type="component" value="Unassembled WGS sequence"/>
</dbReference>
<name>A0AAV3YQM5_9GAST</name>
<dbReference type="Pfam" id="PF13855">
    <property type="entry name" value="LRR_8"/>
    <property type="match status" value="2"/>
</dbReference>
<reference evidence="5 6" key="1">
    <citation type="journal article" date="2021" name="Elife">
        <title>Chloroplast acquisition without the gene transfer in kleptoplastic sea slugs, Plakobranchus ocellatus.</title>
        <authorList>
            <person name="Maeda T."/>
            <person name="Takahashi S."/>
            <person name="Yoshida T."/>
            <person name="Shimamura S."/>
            <person name="Takaki Y."/>
            <person name="Nagai Y."/>
            <person name="Toyoda A."/>
            <person name="Suzuki Y."/>
            <person name="Arimoto A."/>
            <person name="Ishii H."/>
            <person name="Satoh N."/>
            <person name="Nishiyama T."/>
            <person name="Hasebe M."/>
            <person name="Maruyama T."/>
            <person name="Minagawa J."/>
            <person name="Obokata J."/>
            <person name="Shigenobu S."/>
        </authorList>
    </citation>
    <scope>NUCLEOTIDE SEQUENCE [LARGE SCALE GENOMIC DNA]</scope>
</reference>
<sequence>MEWKILLTAFSILLILLLEIEAVCVGPQCHALGERSAPINRKARSDSTVHCPKNCECNSTSSTVNCKAADLFDIPIQASVLQNTYDLHLGYNRIAEISSGAFSHMKHLRLLDVTQNRIRTIDSGAFKGLTELRVLHLDWNRIKRIPKNVFNGADLPQLINVTLEKNDLESIESETFSNMSHLDAIDLSRNMITHISQDAFNGLPILSKLDLSHNLLTSTAWVIGNANSLQSLQWLNIQNNRLKALPTNTLASLPKISTLHLDLNPWICDENLTMVYDAWILQQNRDNDLFSWFCKNPQNLNETMRVADSSNVVVEGAQTHPTNDRADLQQSHASPGFGHSQPTLVITGICTGVAGLVRCKKNLRFFFLKNKTLATLRSLHLDSSTAKTKLLKLANIDFQRYDGNTIPETKTDQSRPATTGFTT</sequence>
<keyword evidence="3" id="KW-0677">Repeat</keyword>
<proteinExistence type="predicted"/>
<dbReference type="EMBL" id="BLXT01001305">
    <property type="protein sequence ID" value="GFN84378.1"/>
    <property type="molecule type" value="Genomic_DNA"/>
</dbReference>
<protein>
    <submittedName>
        <fullName evidence="5">Leucine-rich repeat-containing protein 4</fullName>
    </submittedName>
</protein>
<keyword evidence="6" id="KW-1185">Reference proteome</keyword>
<feature type="signal peptide" evidence="4">
    <location>
        <begin position="1"/>
        <end position="22"/>
    </location>
</feature>
<feature type="chain" id="PRO_5043685668" evidence="4">
    <location>
        <begin position="23"/>
        <end position="423"/>
    </location>
</feature>
<dbReference type="InterPro" id="IPR001611">
    <property type="entry name" value="Leu-rich_rpt"/>
</dbReference>
<accession>A0AAV3YQM5</accession>
<dbReference type="PROSITE" id="PS51450">
    <property type="entry name" value="LRR"/>
    <property type="match status" value="1"/>
</dbReference>
<dbReference type="InterPro" id="IPR003591">
    <property type="entry name" value="Leu-rich_rpt_typical-subtyp"/>
</dbReference>
<organism evidence="5 6">
    <name type="scientific">Plakobranchus ocellatus</name>
    <dbReference type="NCBI Taxonomy" id="259542"/>
    <lineage>
        <taxon>Eukaryota</taxon>
        <taxon>Metazoa</taxon>
        <taxon>Spiralia</taxon>
        <taxon>Lophotrochozoa</taxon>
        <taxon>Mollusca</taxon>
        <taxon>Gastropoda</taxon>
        <taxon>Heterobranchia</taxon>
        <taxon>Euthyneura</taxon>
        <taxon>Panpulmonata</taxon>
        <taxon>Sacoglossa</taxon>
        <taxon>Placobranchoidea</taxon>
        <taxon>Plakobranchidae</taxon>
        <taxon>Plakobranchus</taxon>
    </lineage>
</organism>
<evidence type="ECO:0000256" key="1">
    <source>
        <dbReference type="ARBA" id="ARBA00022614"/>
    </source>
</evidence>
<dbReference type="SMART" id="SM00369">
    <property type="entry name" value="LRR_TYP"/>
    <property type="match status" value="7"/>
</dbReference>
<dbReference type="PANTHER" id="PTHR24369:SF210">
    <property type="entry name" value="CHAOPTIN-RELATED"/>
    <property type="match status" value="1"/>
</dbReference>
<comment type="caution">
    <text evidence="5">The sequence shown here is derived from an EMBL/GenBank/DDBJ whole genome shotgun (WGS) entry which is preliminary data.</text>
</comment>
<evidence type="ECO:0000313" key="5">
    <source>
        <dbReference type="EMBL" id="GFN84378.1"/>
    </source>
</evidence>
<dbReference type="PANTHER" id="PTHR24369">
    <property type="entry name" value="ANTIGEN BSP, PUTATIVE-RELATED"/>
    <property type="match status" value="1"/>
</dbReference>
<keyword evidence="1" id="KW-0433">Leucine-rich repeat</keyword>
<evidence type="ECO:0000313" key="6">
    <source>
        <dbReference type="Proteomes" id="UP000735302"/>
    </source>
</evidence>
<dbReference type="AlphaFoldDB" id="A0AAV3YQM5"/>